<dbReference type="STRING" id="133412.A0A1R1X3A6"/>
<sequence length="193" mass="21593">MYKIFMRHIPDTMGIFLDDGCVLGRSNNESLSSIPGVRRFVLEHINDVVSVLQTMINAGLTVSGKKCRFGVSEVELVGFICDEHGRRPTGSNISKVIEWPRPKNLTQVRGFLGMCGFYRIWIPNFSSLAEPLYRLTKKTQPFIWGEPQDNAFLGLKRALTSKMVLRPPDYQDPNRPLILTVDASPVGAGAVLQ</sequence>
<evidence type="ECO:0000256" key="1">
    <source>
        <dbReference type="ARBA" id="ARBA00023268"/>
    </source>
</evidence>
<dbReference type="EMBL" id="LSSN01005562">
    <property type="protein sequence ID" value="OMJ09126.1"/>
    <property type="molecule type" value="Genomic_DNA"/>
</dbReference>
<proteinExistence type="predicted"/>
<comment type="caution">
    <text evidence="3">The sequence shown here is derived from an EMBL/GenBank/DDBJ whole genome shotgun (WGS) entry which is preliminary data.</text>
</comment>
<dbReference type="FunFam" id="3.30.70.270:FF:000020">
    <property type="entry name" value="Transposon Tf2-6 polyprotein-like Protein"/>
    <property type="match status" value="1"/>
</dbReference>
<dbReference type="SUPFAM" id="SSF56672">
    <property type="entry name" value="DNA/RNA polymerases"/>
    <property type="match status" value="1"/>
</dbReference>
<dbReference type="InterPro" id="IPR041577">
    <property type="entry name" value="RT_RNaseH_2"/>
</dbReference>
<keyword evidence="1" id="KW-0511">Multifunctional enzyme</keyword>
<organism evidence="3 4">
    <name type="scientific">Smittium culicis</name>
    <dbReference type="NCBI Taxonomy" id="133412"/>
    <lineage>
        <taxon>Eukaryota</taxon>
        <taxon>Fungi</taxon>
        <taxon>Fungi incertae sedis</taxon>
        <taxon>Zoopagomycota</taxon>
        <taxon>Kickxellomycotina</taxon>
        <taxon>Harpellomycetes</taxon>
        <taxon>Harpellales</taxon>
        <taxon>Legeriomycetaceae</taxon>
        <taxon>Smittium</taxon>
    </lineage>
</organism>
<evidence type="ECO:0000259" key="2">
    <source>
        <dbReference type="Pfam" id="PF17919"/>
    </source>
</evidence>
<dbReference type="PANTHER" id="PTHR37984">
    <property type="entry name" value="PROTEIN CBG26694"/>
    <property type="match status" value="1"/>
</dbReference>
<dbReference type="PANTHER" id="PTHR37984:SF5">
    <property type="entry name" value="PROTEIN NYNRIN-LIKE"/>
    <property type="match status" value="1"/>
</dbReference>
<accession>A0A1R1X3A6</accession>
<evidence type="ECO:0000313" key="3">
    <source>
        <dbReference type="EMBL" id="OMJ09126.1"/>
    </source>
</evidence>
<name>A0A1R1X3A6_9FUNG</name>
<dbReference type="Proteomes" id="UP000187283">
    <property type="component" value="Unassembled WGS sequence"/>
</dbReference>
<gene>
    <name evidence="3" type="ORF">AYI70_g11110</name>
</gene>
<keyword evidence="4" id="KW-1185">Reference proteome</keyword>
<dbReference type="InterPro" id="IPR043502">
    <property type="entry name" value="DNA/RNA_pol_sf"/>
</dbReference>
<dbReference type="OrthoDB" id="3193212at2759"/>
<dbReference type="GO" id="GO:0003824">
    <property type="term" value="F:catalytic activity"/>
    <property type="evidence" value="ECO:0007669"/>
    <property type="project" value="UniProtKB-KW"/>
</dbReference>
<dbReference type="InterPro" id="IPR043128">
    <property type="entry name" value="Rev_trsase/Diguanyl_cyclase"/>
</dbReference>
<reference evidence="3 4" key="1">
    <citation type="submission" date="2017-01" db="EMBL/GenBank/DDBJ databases">
        <authorList>
            <person name="Mah S.A."/>
            <person name="Swanson W.J."/>
            <person name="Moy G.W."/>
            <person name="Vacquier V.D."/>
        </authorList>
    </citation>
    <scope>NUCLEOTIDE SEQUENCE [LARGE SCALE GENOMIC DNA]</scope>
    <source>
        <strain evidence="3 4">GSMNP</strain>
    </source>
</reference>
<dbReference type="InterPro" id="IPR050951">
    <property type="entry name" value="Retrovirus_Pol_polyprotein"/>
</dbReference>
<dbReference type="Gene3D" id="3.30.70.270">
    <property type="match status" value="2"/>
</dbReference>
<protein>
    <submittedName>
        <fullName evidence="3">Transposon Tf2-8 polyprotein</fullName>
    </submittedName>
</protein>
<evidence type="ECO:0000313" key="4">
    <source>
        <dbReference type="Proteomes" id="UP000187283"/>
    </source>
</evidence>
<dbReference type="AlphaFoldDB" id="A0A1R1X3A6"/>
<dbReference type="Pfam" id="PF17919">
    <property type="entry name" value="RT_RNaseH_2"/>
    <property type="match status" value="1"/>
</dbReference>
<feature type="domain" description="Reverse transcriptase/retrotransposon-derived protein RNase H-like" evidence="2">
    <location>
        <begin position="144"/>
        <end position="192"/>
    </location>
</feature>